<feature type="region of interest" description="Disordered" evidence="4">
    <location>
        <begin position="21"/>
        <end position="48"/>
    </location>
</feature>
<name>A0ABR0UY28_REHGL</name>
<dbReference type="NCBIfam" id="TIGR00756">
    <property type="entry name" value="PPR"/>
    <property type="match status" value="8"/>
</dbReference>
<feature type="repeat" description="PPR" evidence="3">
    <location>
        <begin position="128"/>
        <end position="158"/>
    </location>
</feature>
<dbReference type="EMBL" id="JABTTQ020001865">
    <property type="protein sequence ID" value="KAK6127643.1"/>
    <property type="molecule type" value="Genomic_DNA"/>
</dbReference>
<feature type="repeat" description="PPR" evidence="3">
    <location>
        <begin position="159"/>
        <end position="193"/>
    </location>
</feature>
<dbReference type="InterPro" id="IPR011990">
    <property type="entry name" value="TPR-like_helical_dom_sf"/>
</dbReference>
<dbReference type="Pfam" id="PF20431">
    <property type="entry name" value="E_motif"/>
    <property type="match status" value="1"/>
</dbReference>
<evidence type="ECO:0000256" key="4">
    <source>
        <dbReference type="SAM" id="MobiDB-lite"/>
    </source>
</evidence>
<keyword evidence="7" id="KW-1185">Reference proteome</keyword>
<feature type="repeat" description="PPR" evidence="3">
    <location>
        <begin position="384"/>
        <end position="418"/>
    </location>
</feature>
<comment type="similarity">
    <text evidence="1">Belongs to the PPR family. PCMP-H subfamily.</text>
</comment>
<feature type="repeat" description="PPR" evidence="3">
    <location>
        <begin position="221"/>
        <end position="251"/>
    </location>
</feature>
<feature type="repeat" description="PPR" evidence="3">
    <location>
        <begin position="252"/>
        <end position="282"/>
    </location>
</feature>
<dbReference type="InterPro" id="IPR002885">
    <property type="entry name" value="PPR_rpt"/>
</dbReference>
<feature type="repeat" description="PPR" evidence="3">
    <location>
        <begin position="283"/>
        <end position="317"/>
    </location>
</feature>
<comment type="caution">
    <text evidence="6">The sequence shown here is derived from an EMBL/GenBank/DDBJ whole genome shotgun (WGS) entry which is preliminary data.</text>
</comment>
<dbReference type="PANTHER" id="PTHR47926:SF433">
    <property type="entry name" value="PENTATRICOPEPTIDE REPEAT-CONTAINING PROTEIN"/>
    <property type="match status" value="1"/>
</dbReference>
<evidence type="ECO:0000256" key="3">
    <source>
        <dbReference type="PROSITE-ProRule" id="PRU00708"/>
    </source>
</evidence>
<accession>A0ABR0UY28</accession>
<evidence type="ECO:0000256" key="2">
    <source>
        <dbReference type="ARBA" id="ARBA00022737"/>
    </source>
</evidence>
<sequence>MRFKQLHTSSLCLLPNRTRIHAQSAAPPRRNTSDFIKSPTSKPLPQPRIKKVTDSDIVKCSIAITAHMRNGQCDLALRLFNSMPRKTTVSYNTMISGMLFRGTRYCPGAPNGLVDEARRVFHLMPEKNEISWNGILAAYVQNGRIEEARRLFESKERWSVVSWNCLMSGYLKKKRLEEARQIFDRMPVRDAVSWNTMITCYAQNGRMEEARKLFEKSPIRDVFTWTAMVSGYVQSKNMNLAGELFEAMPCRNVSSWNTMITGYAQSGDIACARNLFDRMPHRDCISWAAIIAGYAQNGDSEEALRMFIEMKRDGERLNRSAFTCVLSTCADIAAFELGKQIHGRVVKAGYEFGCYVGNALLAMYCRCGSIDEAYNVFKRIKDKDVVSWNTIIIGYARHGFGEEALKHFESMKRACIQPDEVTMVGVLSACSHTGLVERGRYYFNSMSQEYGIVANSKHYTCMIDLLGRAGRLDDAQNLMRSMPFEPDAATWGALLGASRIHGNTLLGEKAAEMIFALEPWNSGMYVLLSNLYASSGRWVDVRKMRSKMRDTGVNKIPGYSWVEVQNNIHTFSVGETNHAESDRIYAFLEELDLRMKRDGYVSATKLVLHDVEEEEKQHMLKCHSEKLAVAYGIMKIPSGRPVRVFKNLRVCEDCHTAIKHIAKIVGRLIILRDPNRFHHFKDGLCNCGDYW</sequence>
<evidence type="ECO:0000313" key="7">
    <source>
        <dbReference type="Proteomes" id="UP001318860"/>
    </source>
</evidence>
<dbReference type="Pfam" id="PF14432">
    <property type="entry name" value="DYW_deaminase"/>
    <property type="match status" value="1"/>
</dbReference>
<feature type="domain" description="DYW" evidence="5">
    <location>
        <begin position="599"/>
        <end position="691"/>
    </location>
</feature>
<dbReference type="SUPFAM" id="SSF48452">
    <property type="entry name" value="TPR-like"/>
    <property type="match status" value="1"/>
</dbReference>
<dbReference type="InterPro" id="IPR046960">
    <property type="entry name" value="PPR_At4g14850-like_plant"/>
</dbReference>
<evidence type="ECO:0000259" key="5">
    <source>
        <dbReference type="Pfam" id="PF14432"/>
    </source>
</evidence>
<dbReference type="Pfam" id="PF01535">
    <property type="entry name" value="PPR"/>
    <property type="match status" value="5"/>
</dbReference>
<gene>
    <name evidence="6" type="ORF">DH2020_038622</name>
</gene>
<dbReference type="InterPro" id="IPR032867">
    <property type="entry name" value="DYW_dom"/>
</dbReference>
<dbReference type="Pfam" id="PF13041">
    <property type="entry name" value="PPR_2"/>
    <property type="match status" value="2"/>
</dbReference>
<dbReference type="Gene3D" id="1.25.40.10">
    <property type="entry name" value="Tetratricopeptide repeat domain"/>
    <property type="match status" value="4"/>
</dbReference>
<dbReference type="Proteomes" id="UP001318860">
    <property type="component" value="Unassembled WGS sequence"/>
</dbReference>
<feature type="compositionally biased region" description="Polar residues" evidence="4">
    <location>
        <begin position="33"/>
        <end position="43"/>
    </location>
</feature>
<dbReference type="PANTHER" id="PTHR47926">
    <property type="entry name" value="PENTATRICOPEPTIDE REPEAT-CONTAINING PROTEIN"/>
    <property type="match status" value="1"/>
</dbReference>
<proteinExistence type="inferred from homology"/>
<evidence type="ECO:0000313" key="6">
    <source>
        <dbReference type="EMBL" id="KAK6127643.1"/>
    </source>
</evidence>
<evidence type="ECO:0000256" key="1">
    <source>
        <dbReference type="ARBA" id="ARBA00006643"/>
    </source>
</evidence>
<dbReference type="PROSITE" id="PS51375">
    <property type="entry name" value="PPR"/>
    <property type="match status" value="6"/>
</dbReference>
<protein>
    <recommendedName>
        <fullName evidence="5">DYW domain-containing protein</fullName>
    </recommendedName>
</protein>
<reference evidence="6 7" key="1">
    <citation type="journal article" date="2021" name="Comput. Struct. Biotechnol. J.">
        <title>De novo genome assembly of the potent medicinal plant Rehmannia glutinosa using nanopore technology.</title>
        <authorList>
            <person name="Ma L."/>
            <person name="Dong C."/>
            <person name="Song C."/>
            <person name="Wang X."/>
            <person name="Zheng X."/>
            <person name="Niu Y."/>
            <person name="Chen S."/>
            <person name="Feng W."/>
        </authorList>
    </citation>
    <scope>NUCLEOTIDE SEQUENCE [LARGE SCALE GENOMIC DNA]</scope>
    <source>
        <strain evidence="6">DH-2019</strain>
    </source>
</reference>
<dbReference type="InterPro" id="IPR046848">
    <property type="entry name" value="E_motif"/>
</dbReference>
<dbReference type="Pfam" id="PF12854">
    <property type="entry name" value="PPR_1"/>
    <property type="match status" value="1"/>
</dbReference>
<keyword evidence="2" id="KW-0677">Repeat</keyword>
<organism evidence="6 7">
    <name type="scientific">Rehmannia glutinosa</name>
    <name type="common">Chinese foxglove</name>
    <dbReference type="NCBI Taxonomy" id="99300"/>
    <lineage>
        <taxon>Eukaryota</taxon>
        <taxon>Viridiplantae</taxon>
        <taxon>Streptophyta</taxon>
        <taxon>Embryophyta</taxon>
        <taxon>Tracheophyta</taxon>
        <taxon>Spermatophyta</taxon>
        <taxon>Magnoliopsida</taxon>
        <taxon>eudicotyledons</taxon>
        <taxon>Gunneridae</taxon>
        <taxon>Pentapetalae</taxon>
        <taxon>asterids</taxon>
        <taxon>lamiids</taxon>
        <taxon>Lamiales</taxon>
        <taxon>Orobanchaceae</taxon>
        <taxon>Rehmannieae</taxon>
        <taxon>Rehmannia</taxon>
    </lineage>
</organism>